<evidence type="ECO:0000313" key="1">
    <source>
        <dbReference type="EMBL" id="EFM82965.1"/>
    </source>
</evidence>
<dbReference type="AlphaFoldDB" id="A0A125W6I0"/>
<organism evidence="1 2">
    <name type="scientific">Enterococcus faecalis TX4248</name>
    <dbReference type="NCBI Taxonomy" id="749495"/>
    <lineage>
        <taxon>Bacteria</taxon>
        <taxon>Bacillati</taxon>
        <taxon>Bacillota</taxon>
        <taxon>Bacilli</taxon>
        <taxon>Lactobacillales</taxon>
        <taxon>Enterococcaceae</taxon>
        <taxon>Enterococcus</taxon>
    </lineage>
</organism>
<dbReference type="HOGENOM" id="CLU_2824419_0_0_9"/>
<sequence length="66" mass="7716">MATKDQGSELQCEVNSATYIKENRQDRKRAIIWLLLEFGVTVARNPANYLVRLVNKRRLGIDRNLR</sequence>
<accession>A0A125W6I0</accession>
<gene>
    <name evidence="1" type="ORF">HMPREF9498_01435</name>
</gene>
<name>A0A125W6I0_ENTFL</name>
<protein>
    <submittedName>
        <fullName evidence="1">Uncharacterized protein</fullName>
    </submittedName>
</protein>
<dbReference type="EMBL" id="AEBR01000040">
    <property type="protein sequence ID" value="EFM82965.1"/>
    <property type="molecule type" value="Genomic_DNA"/>
</dbReference>
<reference evidence="1 2" key="1">
    <citation type="submission" date="2010-07" db="EMBL/GenBank/DDBJ databases">
        <authorList>
            <person name="Sid Ahmed O."/>
        </authorList>
    </citation>
    <scope>NUCLEOTIDE SEQUENCE [LARGE SCALE GENOMIC DNA]</scope>
    <source>
        <strain evidence="1 2">TX4248</strain>
    </source>
</reference>
<evidence type="ECO:0000313" key="2">
    <source>
        <dbReference type="Proteomes" id="UP000004846"/>
    </source>
</evidence>
<dbReference type="Proteomes" id="UP000004846">
    <property type="component" value="Unassembled WGS sequence"/>
</dbReference>
<comment type="caution">
    <text evidence="1">The sequence shown here is derived from an EMBL/GenBank/DDBJ whole genome shotgun (WGS) entry which is preliminary data.</text>
</comment>
<proteinExistence type="predicted"/>